<reference evidence="10" key="1">
    <citation type="submission" date="2020-03" db="EMBL/GenBank/DDBJ databases">
        <title>Studies in the Genomics of Life Span.</title>
        <authorList>
            <person name="Glass D."/>
        </authorList>
    </citation>
    <scope>NUCLEOTIDE SEQUENCE</scope>
    <source>
        <strain evidence="10">SUZIE</strain>
        <tissue evidence="10">Muscle</tissue>
    </source>
</reference>
<keyword evidence="4 7" id="KW-0297">G-protein coupled receptor</keyword>
<dbReference type="PRINTS" id="PR00237">
    <property type="entry name" value="GPCRRHODOPSN"/>
</dbReference>
<evidence type="ECO:0000256" key="5">
    <source>
        <dbReference type="ARBA" id="ARBA00023136"/>
    </source>
</evidence>
<organism evidence="10 11">
    <name type="scientific">Sciurus carolinensis</name>
    <name type="common">Eastern gray squirrel</name>
    <dbReference type="NCBI Taxonomy" id="30640"/>
    <lineage>
        <taxon>Eukaryota</taxon>
        <taxon>Metazoa</taxon>
        <taxon>Chordata</taxon>
        <taxon>Craniata</taxon>
        <taxon>Vertebrata</taxon>
        <taxon>Euteleostomi</taxon>
        <taxon>Mammalia</taxon>
        <taxon>Eutheria</taxon>
        <taxon>Euarchontoglires</taxon>
        <taxon>Glires</taxon>
        <taxon>Rodentia</taxon>
        <taxon>Sciuromorpha</taxon>
        <taxon>Sciuridae</taxon>
        <taxon>Sciurinae</taxon>
        <taxon>Sciurini</taxon>
        <taxon>Sciurus</taxon>
    </lineage>
</organism>
<comment type="caution">
    <text evidence="10">The sequence shown here is derived from an EMBL/GenBank/DDBJ whole genome shotgun (WGS) entry which is preliminary data.</text>
</comment>
<dbReference type="Gene3D" id="1.20.1070.10">
    <property type="entry name" value="Rhodopsin 7-helix transmembrane proteins"/>
    <property type="match status" value="1"/>
</dbReference>
<dbReference type="PROSITE" id="PS50262">
    <property type="entry name" value="G_PROTEIN_RECEP_F1_2"/>
    <property type="match status" value="1"/>
</dbReference>
<dbReference type="GO" id="GO:0004930">
    <property type="term" value="F:G protein-coupled receptor activity"/>
    <property type="evidence" value="ECO:0007669"/>
    <property type="project" value="UniProtKB-KW"/>
</dbReference>
<keyword evidence="6 7" id="KW-0675">Receptor</keyword>
<feature type="transmembrane region" description="Helical" evidence="8">
    <location>
        <begin position="60"/>
        <end position="79"/>
    </location>
</feature>
<name>A0AA41NIA2_SCICA</name>
<evidence type="ECO:0000256" key="4">
    <source>
        <dbReference type="ARBA" id="ARBA00023040"/>
    </source>
</evidence>
<protein>
    <submittedName>
        <fullName evidence="10">Olfactory receptor-like protein OLF4</fullName>
    </submittedName>
</protein>
<dbReference type="FunFam" id="1.20.1070.10:FF:000410">
    <property type="entry name" value="Olfactory receptor 1348"/>
    <property type="match status" value="1"/>
</dbReference>
<dbReference type="PANTHER" id="PTHR48001">
    <property type="entry name" value="OLFACTORY RECEPTOR"/>
    <property type="match status" value="1"/>
</dbReference>
<accession>A0AA41NIA2</accession>
<dbReference type="AlphaFoldDB" id="A0AA41NIA2"/>
<comment type="subcellular location">
    <subcellularLocation>
        <location evidence="1">Membrane</location>
        <topology evidence="1">Multi-pass membrane protein</topology>
    </subcellularLocation>
</comment>
<dbReference type="GO" id="GO:0016020">
    <property type="term" value="C:membrane"/>
    <property type="evidence" value="ECO:0007669"/>
    <property type="project" value="UniProtKB-SubCell"/>
</dbReference>
<gene>
    <name evidence="10" type="ORF">SUZIE_209235</name>
</gene>
<keyword evidence="3 8" id="KW-1133">Transmembrane helix</keyword>
<comment type="similarity">
    <text evidence="7">Belongs to the G-protein coupled receptor 1 family.</text>
</comment>
<keyword evidence="7" id="KW-0807">Transducer</keyword>
<dbReference type="EMBL" id="JAATJV010442202">
    <property type="protein sequence ID" value="MBZ3890693.1"/>
    <property type="molecule type" value="Genomic_DNA"/>
</dbReference>
<dbReference type="Proteomes" id="UP001166674">
    <property type="component" value="Unassembled WGS sequence"/>
</dbReference>
<dbReference type="InterPro" id="IPR017452">
    <property type="entry name" value="GPCR_Rhodpsn_7TM"/>
</dbReference>
<dbReference type="PROSITE" id="PS00237">
    <property type="entry name" value="G_PROTEIN_RECEP_F1_1"/>
    <property type="match status" value="1"/>
</dbReference>
<evidence type="ECO:0000256" key="6">
    <source>
        <dbReference type="ARBA" id="ARBA00023170"/>
    </source>
</evidence>
<evidence type="ECO:0000313" key="10">
    <source>
        <dbReference type="EMBL" id="MBZ3890693.1"/>
    </source>
</evidence>
<proteinExistence type="inferred from homology"/>
<evidence type="ECO:0000256" key="7">
    <source>
        <dbReference type="RuleBase" id="RU000688"/>
    </source>
</evidence>
<evidence type="ECO:0000313" key="11">
    <source>
        <dbReference type="Proteomes" id="UP001166674"/>
    </source>
</evidence>
<dbReference type="Pfam" id="PF00001">
    <property type="entry name" value="7tm_1"/>
    <property type="match status" value="1"/>
</dbReference>
<dbReference type="SUPFAM" id="SSF81321">
    <property type="entry name" value="Family A G protein-coupled receptor-like"/>
    <property type="match status" value="1"/>
</dbReference>
<keyword evidence="2 7" id="KW-0812">Transmembrane</keyword>
<feature type="transmembrane region" description="Helical" evidence="8">
    <location>
        <begin position="91"/>
        <end position="110"/>
    </location>
</feature>
<feature type="domain" description="G-protein coupled receptors family 1 profile" evidence="9">
    <location>
        <begin position="41"/>
        <end position="132"/>
    </location>
</feature>
<evidence type="ECO:0000256" key="2">
    <source>
        <dbReference type="ARBA" id="ARBA00022692"/>
    </source>
</evidence>
<evidence type="ECO:0000256" key="3">
    <source>
        <dbReference type="ARBA" id="ARBA00022989"/>
    </source>
</evidence>
<evidence type="ECO:0000259" key="9">
    <source>
        <dbReference type="PROSITE" id="PS50262"/>
    </source>
</evidence>
<evidence type="ECO:0000256" key="8">
    <source>
        <dbReference type="SAM" id="Phobius"/>
    </source>
</evidence>
<keyword evidence="11" id="KW-1185">Reference proteome</keyword>
<dbReference type="InterPro" id="IPR000276">
    <property type="entry name" value="GPCR_Rhodpsn"/>
</dbReference>
<keyword evidence="5 8" id="KW-0472">Membrane</keyword>
<sequence>MEPQNDKQILELFLLGLSEDPELQPFIFGLFLSMYLVTVLGNLLIILATISDSHLYTSMYFFLSNLSFVDICFTTTTVLKTLVNIQTQSKVITYEVCIIQIYYFTSLVGLDNFLLTLMAYDRFVAICLPCIT</sequence>
<feature type="transmembrane region" description="Helical" evidence="8">
    <location>
        <begin position="26"/>
        <end position="48"/>
    </location>
</feature>
<evidence type="ECO:0000256" key="1">
    <source>
        <dbReference type="ARBA" id="ARBA00004141"/>
    </source>
</evidence>